<reference evidence="1" key="1">
    <citation type="submission" date="2023-01" db="EMBL/GenBank/DDBJ databases">
        <title>The growth and conidiation of Purpureocillium lavendulum are regulated by nitrogen source and histone H3K14 acetylation.</title>
        <authorList>
            <person name="Tang P."/>
            <person name="Han J."/>
            <person name="Zhang C."/>
            <person name="Tang P."/>
            <person name="Qi F."/>
            <person name="Zhang K."/>
            <person name="Liang L."/>
        </authorList>
    </citation>
    <scope>NUCLEOTIDE SEQUENCE</scope>
    <source>
        <strain evidence="1">YMF1.00683</strain>
    </source>
</reference>
<name>A0AB34FHH8_9HYPO</name>
<dbReference type="Pfam" id="PF07958">
    <property type="entry name" value="DUF1688"/>
    <property type="match status" value="1"/>
</dbReference>
<proteinExistence type="predicted"/>
<sequence length="651" mass="71736">MDSQVKYLLSLRAIRERAKVVGEVAKAGRLSHFEVREDKLDDVVDFVASVIKRDFGPDKFHTIPPHGRWQHFEVGDVPRIAAVREEWTSEGCDNTEVTRRLIDLFFVSVLLDAGAGDHWRYTEPKTGHVYERSEGIAVASLDMFSALTFQTGEEGSIPMVTGKGLEQLDTSVLEKGFQVSKDNPMLGVDSRAALLRSLGRSLLAHPDVFGPQGRPGRLVDFLIKTAGGSTSLDTLILWDTLQDLLIPCWPKDRTTIGGMPIGDAWPLSILRNRTAANGPDAVAESIQPFHKLTQWLTYSLMVPFQRVLNMSWINTESLTALPEYRNGGLFVDMGVLSLKKETLDRGLKASGAELPLFEAGDDAVVEWRAMTLVLIDQLYDRIQPRMDKGVHLTMAQLLEAGTWNTKSAGCPNNDSIPDELDTPVCEMGKTQYFKHPDLGDLSVTFTEAGGINGNKEDGLHHPALQFKALNNWEQIRVQDIIDAHPGDTGNLCEKKKSNGGRTLEWTCGFPKLTKVSSSAFGINLMNPDSKGKGYAKGWCTAHVVQYQKNEFGTGSDYRFAVQIFDAKKNQIGHVQKAAVAKNRYLGVASKLPYKLVVKAGKVDSDPVSVCYGDQCWTCDENGGGRHGCTLGHGKDNGYENGDREGDMGFTC</sequence>
<protein>
    <submittedName>
        <fullName evidence="1">Protein kinase domain-containing protein</fullName>
    </submittedName>
</protein>
<accession>A0AB34FHH8</accession>
<dbReference type="GO" id="GO:0016301">
    <property type="term" value="F:kinase activity"/>
    <property type="evidence" value="ECO:0007669"/>
    <property type="project" value="UniProtKB-KW"/>
</dbReference>
<organism evidence="1 2">
    <name type="scientific">Purpureocillium lavendulum</name>
    <dbReference type="NCBI Taxonomy" id="1247861"/>
    <lineage>
        <taxon>Eukaryota</taxon>
        <taxon>Fungi</taxon>
        <taxon>Dikarya</taxon>
        <taxon>Ascomycota</taxon>
        <taxon>Pezizomycotina</taxon>
        <taxon>Sordariomycetes</taxon>
        <taxon>Hypocreomycetidae</taxon>
        <taxon>Hypocreales</taxon>
        <taxon>Ophiocordycipitaceae</taxon>
        <taxon>Purpureocillium</taxon>
    </lineage>
</organism>
<gene>
    <name evidence="1" type="ORF">O9K51_09689</name>
</gene>
<keyword evidence="2" id="KW-1185">Reference proteome</keyword>
<keyword evidence="1" id="KW-0808">Transferase</keyword>
<dbReference type="AlphaFoldDB" id="A0AB34FHH8"/>
<dbReference type="EMBL" id="JAQHRD010000010">
    <property type="protein sequence ID" value="KAJ6437861.1"/>
    <property type="molecule type" value="Genomic_DNA"/>
</dbReference>
<evidence type="ECO:0000313" key="1">
    <source>
        <dbReference type="EMBL" id="KAJ6437861.1"/>
    </source>
</evidence>
<dbReference type="InterPro" id="IPR012469">
    <property type="entry name" value="DUF1688"/>
</dbReference>
<dbReference type="PANTHER" id="PTHR31687:SF3">
    <property type="entry name" value="PROTEIN URG3"/>
    <property type="match status" value="1"/>
</dbReference>
<keyword evidence="1" id="KW-0418">Kinase</keyword>
<dbReference type="Proteomes" id="UP001163105">
    <property type="component" value="Unassembled WGS sequence"/>
</dbReference>
<comment type="caution">
    <text evidence="1">The sequence shown here is derived from an EMBL/GenBank/DDBJ whole genome shotgun (WGS) entry which is preliminary data.</text>
</comment>
<dbReference type="PANTHER" id="PTHR31687">
    <property type="match status" value="1"/>
</dbReference>
<evidence type="ECO:0000313" key="2">
    <source>
        <dbReference type="Proteomes" id="UP001163105"/>
    </source>
</evidence>